<dbReference type="OMA" id="YESDPPW"/>
<dbReference type="AlphaFoldDB" id="A0A2H3J558"/>
<feature type="region of interest" description="Disordered" evidence="1">
    <location>
        <begin position="99"/>
        <end position="125"/>
    </location>
</feature>
<proteinExistence type="predicted"/>
<dbReference type="EMBL" id="KB467831">
    <property type="protein sequence ID" value="PCH33879.1"/>
    <property type="molecule type" value="Genomic_DNA"/>
</dbReference>
<sequence length="604" mass="67096">MLQHAPRLANAALPAFPSILLAAAGRAWSRTRPGRAAHEGLSRGYLNKPGGSGQRGANGTAAEGHPVAGSSTSRIAQLFVYGDPHGEIVDIWQQATAPSKLRQRGGDAAGASGSEPSMGDHSAKLSCHTRAVARQSERSRPLGFAPVEEVDGDFLSKVSVEDPGHDPQPSGQHEPPWSDIIASLSPLQRSRLSVWEPSLTTSTDAPAPRSADDLYQNLLFLRTLDPVPDLSSIVRYHREHREYHSTVSYNLLVALAIRHANFGLARTLLHEMAYARIPEDIMTRQLRARYRVRVGLWDQAWAHEVEWAEAEGIAMPLHVWLEYFDTEKRGAIREKLHGHKGDSGDGEGPKSASAETQRSVQLERRLRTLMRTLPSVTANEKNSIPLRAVHRIVRALIQTNARQHAISLTKFIFGHLPEKLVPAQADACLKIVHLHLMSDPNGKRGTQAHFEMQKILYELMDACPEIRPSSTTLFLLLRPLRRARACGDSAAIAVRTFVKRWGASVLDDKVRRRLASLAIKQGKLSLAASIIRTQTAVVDLRRELAVEEAVKAGALRRPRRRRLRLSCAFLIPRKSVEGRRWLSLRKRLGRMRRKKISSTSLEAQ</sequence>
<organism evidence="2 3">
    <name type="scientific">Wolfiporia cocos (strain MD-104)</name>
    <name type="common">Brown rot fungus</name>
    <dbReference type="NCBI Taxonomy" id="742152"/>
    <lineage>
        <taxon>Eukaryota</taxon>
        <taxon>Fungi</taxon>
        <taxon>Dikarya</taxon>
        <taxon>Basidiomycota</taxon>
        <taxon>Agaricomycotina</taxon>
        <taxon>Agaricomycetes</taxon>
        <taxon>Polyporales</taxon>
        <taxon>Phaeolaceae</taxon>
        <taxon>Wolfiporia</taxon>
    </lineage>
</organism>
<feature type="region of interest" description="Disordered" evidence="1">
    <location>
        <begin position="336"/>
        <end position="359"/>
    </location>
</feature>
<dbReference type="Proteomes" id="UP000218811">
    <property type="component" value="Unassembled WGS sequence"/>
</dbReference>
<evidence type="ECO:0000256" key="1">
    <source>
        <dbReference type="SAM" id="MobiDB-lite"/>
    </source>
</evidence>
<name>A0A2H3J558_WOLCO</name>
<feature type="region of interest" description="Disordered" evidence="1">
    <location>
        <begin position="29"/>
        <end position="69"/>
    </location>
</feature>
<gene>
    <name evidence="2" type="ORF">WOLCODRAFT_135368</name>
</gene>
<accession>A0A2H3J558</accession>
<evidence type="ECO:0000313" key="2">
    <source>
        <dbReference type="EMBL" id="PCH33879.1"/>
    </source>
</evidence>
<feature type="region of interest" description="Disordered" evidence="1">
    <location>
        <begin position="157"/>
        <end position="178"/>
    </location>
</feature>
<keyword evidence="3" id="KW-1185">Reference proteome</keyword>
<dbReference type="OrthoDB" id="3149711at2759"/>
<protein>
    <submittedName>
        <fullName evidence="2">Uncharacterized protein</fullName>
    </submittedName>
</protein>
<evidence type="ECO:0000313" key="3">
    <source>
        <dbReference type="Proteomes" id="UP000218811"/>
    </source>
</evidence>
<reference evidence="2 3" key="1">
    <citation type="journal article" date="2012" name="Science">
        <title>The Paleozoic origin of enzymatic lignin decomposition reconstructed from 31 fungal genomes.</title>
        <authorList>
            <person name="Floudas D."/>
            <person name="Binder M."/>
            <person name="Riley R."/>
            <person name="Barry K."/>
            <person name="Blanchette R.A."/>
            <person name="Henrissat B."/>
            <person name="Martinez A.T."/>
            <person name="Otillar R."/>
            <person name="Spatafora J.W."/>
            <person name="Yadav J.S."/>
            <person name="Aerts A."/>
            <person name="Benoit I."/>
            <person name="Boyd A."/>
            <person name="Carlson A."/>
            <person name="Copeland A."/>
            <person name="Coutinho P.M."/>
            <person name="de Vries R.P."/>
            <person name="Ferreira P."/>
            <person name="Findley K."/>
            <person name="Foster B."/>
            <person name="Gaskell J."/>
            <person name="Glotzer D."/>
            <person name="Gorecki P."/>
            <person name="Heitman J."/>
            <person name="Hesse C."/>
            <person name="Hori C."/>
            <person name="Igarashi K."/>
            <person name="Jurgens J.A."/>
            <person name="Kallen N."/>
            <person name="Kersten P."/>
            <person name="Kohler A."/>
            <person name="Kuees U."/>
            <person name="Kumar T.K.A."/>
            <person name="Kuo A."/>
            <person name="LaButti K."/>
            <person name="Larrondo L.F."/>
            <person name="Lindquist E."/>
            <person name="Ling A."/>
            <person name="Lombard V."/>
            <person name="Lucas S."/>
            <person name="Lundell T."/>
            <person name="Martin R."/>
            <person name="McLaughlin D.J."/>
            <person name="Morgenstern I."/>
            <person name="Morin E."/>
            <person name="Murat C."/>
            <person name="Nagy L.G."/>
            <person name="Nolan M."/>
            <person name="Ohm R.A."/>
            <person name="Patyshakuliyeva A."/>
            <person name="Rokas A."/>
            <person name="Ruiz-Duenas F.J."/>
            <person name="Sabat G."/>
            <person name="Salamov A."/>
            <person name="Samejima M."/>
            <person name="Schmutz J."/>
            <person name="Slot J.C."/>
            <person name="St John F."/>
            <person name="Stenlid J."/>
            <person name="Sun H."/>
            <person name="Sun S."/>
            <person name="Syed K."/>
            <person name="Tsang A."/>
            <person name="Wiebenga A."/>
            <person name="Young D."/>
            <person name="Pisabarro A."/>
            <person name="Eastwood D.C."/>
            <person name="Martin F."/>
            <person name="Cullen D."/>
            <person name="Grigoriev I.V."/>
            <person name="Hibbett D.S."/>
        </authorList>
    </citation>
    <scope>NUCLEOTIDE SEQUENCE [LARGE SCALE GENOMIC DNA]</scope>
    <source>
        <strain evidence="2 3">MD-104</strain>
    </source>
</reference>